<dbReference type="OrthoDB" id="9768470at2"/>
<accession>A0A365Y320</accession>
<feature type="domain" description="TonB-dependent receptor plug" evidence="7">
    <location>
        <begin position="142"/>
        <end position="236"/>
    </location>
</feature>
<dbReference type="InterPro" id="IPR036942">
    <property type="entry name" value="Beta-barrel_TonB_sf"/>
</dbReference>
<name>A0A365Y320_9BACT</name>
<comment type="caution">
    <text evidence="8">The sequence shown here is derived from an EMBL/GenBank/DDBJ whole genome shotgun (WGS) entry which is preliminary data.</text>
</comment>
<dbReference type="Proteomes" id="UP000253410">
    <property type="component" value="Unassembled WGS sequence"/>
</dbReference>
<dbReference type="InterPro" id="IPR037066">
    <property type="entry name" value="Plug_dom_sf"/>
</dbReference>
<dbReference type="Gene3D" id="2.170.130.10">
    <property type="entry name" value="TonB-dependent receptor, plug domain"/>
    <property type="match status" value="1"/>
</dbReference>
<keyword evidence="9" id="KW-1185">Reference proteome</keyword>
<proteinExistence type="inferred from homology"/>
<feature type="chain" id="PRO_5016874893" evidence="5">
    <location>
        <begin position="21"/>
        <end position="938"/>
    </location>
</feature>
<protein>
    <submittedName>
        <fullName evidence="8">TonB-dependent receptor</fullName>
    </submittedName>
</protein>
<dbReference type="Pfam" id="PF13715">
    <property type="entry name" value="CarbopepD_reg_2"/>
    <property type="match status" value="1"/>
</dbReference>
<comment type="subcellular location">
    <subcellularLocation>
        <location evidence="1 4">Cell outer membrane</location>
    </subcellularLocation>
</comment>
<feature type="domain" description="TonB-dependent receptor-like beta-barrel" evidence="6">
    <location>
        <begin position="412"/>
        <end position="871"/>
    </location>
</feature>
<organism evidence="8 9">
    <name type="scientific">Chitinophaga flava</name>
    <dbReference type="NCBI Taxonomy" id="2259036"/>
    <lineage>
        <taxon>Bacteria</taxon>
        <taxon>Pseudomonadati</taxon>
        <taxon>Bacteroidota</taxon>
        <taxon>Chitinophagia</taxon>
        <taxon>Chitinophagales</taxon>
        <taxon>Chitinophagaceae</taxon>
        <taxon>Chitinophaga</taxon>
    </lineage>
</organism>
<dbReference type="PANTHER" id="PTHR40980:SF5">
    <property type="entry name" value="TONB-DEPENDENT RECEPTOR"/>
    <property type="match status" value="1"/>
</dbReference>
<dbReference type="GO" id="GO:0009279">
    <property type="term" value="C:cell outer membrane"/>
    <property type="evidence" value="ECO:0007669"/>
    <property type="project" value="UniProtKB-SubCell"/>
</dbReference>
<reference evidence="8 9" key="1">
    <citation type="submission" date="2018-05" db="EMBL/GenBank/DDBJ databases">
        <title>Chitinophaga sp. K3CV102501T nov., isolated from isolated from a monsoon evergreen broad-leaved forest soil.</title>
        <authorList>
            <person name="Lv Y."/>
        </authorList>
    </citation>
    <scope>NUCLEOTIDE SEQUENCE [LARGE SCALE GENOMIC DNA]</scope>
    <source>
        <strain evidence="8 9">GDMCC 1.1325</strain>
    </source>
</reference>
<evidence type="ECO:0000256" key="2">
    <source>
        <dbReference type="ARBA" id="ARBA00023136"/>
    </source>
</evidence>
<evidence type="ECO:0000256" key="1">
    <source>
        <dbReference type="ARBA" id="ARBA00004442"/>
    </source>
</evidence>
<evidence type="ECO:0000313" key="8">
    <source>
        <dbReference type="EMBL" id="RBL92979.1"/>
    </source>
</evidence>
<keyword evidence="8" id="KW-0675">Receptor</keyword>
<dbReference type="InterPro" id="IPR008969">
    <property type="entry name" value="CarboxyPept-like_regulatory"/>
</dbReference>
<keyword evidence="5" id="KW-0732">Signal</keyword>
<dbReference type="EMBL" id="QFFJ01000001">
    <property type="protein sequence ID" value="RBL92979.1"/>
    <property type="molecule type" value="Genomic_DNA"/>
</dbReference>
<comment type="similarity">
    <text evidence="4">Belongs to the TonB-dependent receptor family.</text>
</comment>
<dbReference type="SUPFAM" id="SSF49464">
    <property type="entry name" value="Carboxypeptidase regulatory domain-like"/>
    <property type="match status" value="1"/>
</dbReference>
<keyword evidence="4" id="KW-0798">TonB box</keyword>
<evidence type="ECO:0000256" key="5">
    <source>
        <dbReference type="SAM" id="SignalP"/>
    </source>
</evidence>
<dbReference type="AlphaFoldDB" id="A0A365Y320"/>
<dbReference type="RefSeq" id="WP_113615575.1">
    <property type="nucleotide sequence ID" value="NZ_QFFJ01000001.1"/>
</dbReference>
<sequence length="938" mass="104822">MKGFLSVPVLLLTVFQFIFAQPLLAGDPAKVTGKVTDKKTGEALIGVTIAVQGTGKGAVTDVEGRYTFTIDPGVYTIDFKYMGYQTKSISDVVVKVSSPTLLNIVMDEPSSKSLQEVVVKGSYKQETINALYAAQKNNAVVSDGISADLIKKSPDKNTGEVLKRVSGTSIQDNKFVVVRGLSERYNTTLMNNAQMPSTEPDKKAFSFDIIPSGLIDNITIYKTASPDLPGDFAGGAVKVSTKDFPDQRFLDLSLSTGYNTQTTFKDFYTAPPKGKYDFLGYDDGSRALPDVYKNAAKGNYTLLEDAQKIAIAKQFPNTYSSGKLNGKSRPPIGIQLSMGNSWQVKDRNRLGYIFAINYGNTNKRNTRDRSEKNVSEHLFDFNDDVYTQSSNLGAVLNFSYSFRKSKIALKNFYNNDFNTAFTRRSGLVFDNNDGQPRLSYNNETTRNSLLHSTLEGQHVIGKDKLNADWNLFYARSSRYQPDQRILSFQQYAGNDYYTLTLSGENNPAIRDAGRVYTNLNENIYGGNLNFSVPFKLFGESQKFKFGAVKTYRSRDFSAIALGYATASSRAEIPLDKGVTVDNIFSPEMIDKYRILLAKIDANNKDYKGTADLTAGYLMFDNKLMEALRLVWGARVESYVQELKTVGQTPQRYNNTDVLPSANLTYGLTEKSNLRLSFSQTVNRPEFRELANFRYYDYDNEFLIQGNEYLKRSVATNGDLRWEMFPGAGEVISASVFYKKFKDPIEQTNDGNNILSYSNAESATDYGAEMEFRKRLNFISPASLFDNLVFYANAAYIYSKVELPGVVAADKQTPLQGQSPYLINSGISYAAPNNSFSVNLLYNRIGQRLRFRGTNAGLDTYEKPRDIVDFQISKAVFKSRGELKLNISDVFAQPIALYYKFPGNDKTAYVAGKDYIISSLKPGTTFTISFKYSFLSKGK</sequence>
<evidence type="ECO:0000256" key="3">
    <source>
        <dbReference type="ARBA" id="ARBA00023237"/>
    </source>
</evidence>
<feature type="signal peptide" evidence="5">
    <location>
        <begin position="1"/>
        <end position="20"/>
    </location>
</feature>
<dbReference type="InterPro" id="IPR000531">
    <property type="entry name" value="Beta-barrel_TonB"/>
</dbReference>
<evidence type="ECO:0000313" key="9">
    <source>
        <dbReference type="Proteomes" id="UP000253410"/>
    </source>
</evidence>
<dbReference type="SUPFAM" id="SSF56935">
    <property type="entry name" value="Porins"/>
    <property type="match status" value="1"/>
</dbReference>
<evidence type="ECO:0000256" key="4">
    <source>
        <dbReference type="RuleBase" id="RU003357"/>
    </source>
</evidence>
<evidence type="ECO:0000259" key="7">
    <source>
        <dbReference type="Pfam" id="PF07715"/>
    </source>
</evidence>
<dbReference type="Pfam" id="PF07715">
    <property type="entry name" value="Plug"/>
    <property type="match status" value="1"/>
</dbReference>
<evidence type="ECO:0000259" key="6">
    <source>
        <dbReference type="Pfam" id="PF00593"/>
    </source>
</evidence>
<keyword evidence="3" id="KW-0998">Cell outer membrane</keyword>
<gene>
    <name evidence="8" type="ORF">DF182_10505</name>
</gene>
<dbReference type="Gene3D" id="2.60.40.1120">
    <property type="entry name" value="Carboxypeptidase-like, regulatory domain"/>
    <property type="match status" value="1"/>
</dbReference>
<dbReference type="Gene3D" id="2.40.170.20">
    <property type="entry name" value="TonB-dependent receptor, beta-barrel domain"/>
    <property type="match status" value="1"/>
</dbReference>
<dbReference type="Pfam" id="PF00593">
    <property type="entry name" value="TonB_dep_Rec_b-barrel"/>
    <property type="match status" value="1"/>
</dbReference>
<dbReference type="PANTHER" id="PTHR40980">
    <property type="entry name" value="PLUG DOMAIN-CONTAINING PROTEIN"/>
    <property type="match status" value="1"/>
</dbReference>
<keyword evidence="2 4" id="KW-0472">Membrane</keyword>
<dbReference type="InterPro" id="IPR012910">
    <property type="entry name" value="Plug_dom"/>
</dbReference>